<accession>A0A077L6A1</accession>
<comment type="subcellular location">
    <subcellularLocation>
        <location evidence="9">Cytoplasm</location>
    </subcellularLocation>
</comment>
<feature type="region of interest" description="Small ATPAse domain (RuvB-S)" evidence="9">
    <location>
        <begin position="167"/>
        <end position="237"/>
    </location>
</feature>
<evidence type="ECO:0000256" key="2">
    <source>
        <dbReference type="ARBA" id="ARBA00022741"/>
    </source>
</evidence>
<dbReference type="InterPro" id="IPR041445">
    <property type="entry name" value="AAA_lid_4"/>
</dbReference>
<feature type="binding site" evidence="9">
    <location>
        <position position="52"/>
    </location>
    <ligand>
        <name>ATP</name>
        <dbReference type="ChEBI" id="CHEBI:30616"/>
    </ligand>
</feature>
<keyword evidence="3 9" id="KW-0227">DNA damage</keyword>
<comment type="subunit">
    <text evidence="9">Homohexamer. Forms an RuvA(8)-RuvB(12)-Holliday junction (HJ) complex. HJ DNA is sandwiched between 2 RuvA tetramers; dsDNA enters through RuvA and exits via RuvB. An RuvB hexamer assembles on each DNA strand where it exits the tetramer. Each RuvB hexamer is contacted by two RuvA subunits (via domain III) on 2 adjacent RuvB subunits; this complex drives branch migration. In the full resolvosome a probable DNA-RuvA(4)-RuvB(12)-RuvC(2) complex forms which resolves the HJ.</text>
</comment>
<dbReference type="NCBIfam" id="NF000868">
    <property type="entry name" value="PRK00080.1"/>
    <property type="match status" value="1"/>
</dbReference>
<feature type="binding site" evidence="9">
    <location>
        <position position="156"/>
    </location>
    <ligand>
        <name>ATP</name>
        <dbReference type="ChEBI" id="CHEBI:30616"/>
    </ligand>
</feature>
<dbReference type="InterPro" id="IPR036388">
    <property type="entry name" value="WH-like_DNA-bd_sf"/>
</dbReference>
<feature type="binding site" evidence="9">
    <location>
        <position position="6"/>
    </location>
    <ligand>
        <name>ATP</name>
        <dbReference type="ChEBI" id="CHEBI:30616"/>
    </ligand>
</feature>
<dbReference type="NCBIfam" id="TIGR00635">
    <property type="entry name" value="ruvB"/>
    <property type="match status" value="1"/>
</dbReference>
<comment type="domain">
    <text evidence="9">Has 3 domains, the large (RuvB-L) and small ATPase (RuvB-S) domains and the C-terminal head (RuvB-H) domain. The head domain binds DNA, while the ATPase domains jointly bind ATP, ADP or are empty depending on the state of the subunit in the translocation cycle. During a single DNA translocation step the structure of each domain remains the same, but their relative positions change.</text>
</comment>
<evidence type="ECO:0000256" key="6">
    <source>
        <dbReference type="ARBA" id="ARBA00023125"/>
    </source>
</evidence>
<dbReference type="GO" id="GO:0005737">
    <property type="term" value="C:cytoplasm"/>
    <property type="evidence" value="ECO:0007669"/>
    <property type="project" value="UniProtKB-SubCell"/>
</dbReference>
<evidence type="ECO:0000256" key="7">
    <source>
        <dbReference type="ARBA" id="ARBA00023172"/>
    </source>
</evidence>
<dbReference type="GO" id="GO:0005524">
    <property type="term" value="F:ATP binding"/>
    <property type="evidence" value="ECO:0007669"/>
    <property type="project" value="UniProtKB-UniRule"/>
</dbReference>
<feature type="binding site" evidence="9">
    <location>
        <position position="300"/>
    </location>
    <ligand>
        <name>DNA</name>
        <dbReference type="ChEBI" id="CHEBI:16991"/>
    </ligand>
</feature>
<feature type="binding site" evidence="9">
    <location>
        <position position="166"/>
    </location>
    <ligand>
        <name>ATP</name>
        <dbReference type="ChEBI" id="CHEBI:30616"/>
    </ligand>
</feature>
<dbReference type="CDD" id="cd00009">
    <property type="entry name" value="AAA"/>
    <property type="match status" value="1"/>
</dbReference>
<keyword evidence="8 9" id="KW-0234">DNA repair</keyword>
<evidence type="ECO:0000256" key="3">
    <source>
        <dbReference type="ARBA" id="ARBA00022763"/>
    </source>
</evidence>
<evidence type="ECO:0000256" key="4">
    <source>
        <dbReference type="ARBA" id="ARBA00022801"/>
    </source>
</evidence>
<dbReference type="SMART" id="SM00382">
    <property type="entry name" value="AAA"/>
    <property type="match status" value="1"/>
</dbReference>
<evidence type="ECO:0000313" key="12">
    <source>
        <dbReference type="Proteomes" id="UP000031641"/>
    </source>
</evidence>
<dbReference type="GO" id="GO:0009378">
    <property type="term" value="F:four-way junction helicase activity"/>
    <property type="evidence" value="ECO:0007669"/>
    <property type="project" value="InterPro"/>
</dbReference>
<dbReference type="Pfam" id="PF05496">
    <property type="entry name" value="RuvB_N"/>
    <property type="match status" value="1"/>
</dbReference>
<dbReference type="GO" id="GO:0016887">
    <property type="term" value="F:ATP hydrolysis activity"/>
    <property type="evidence" value="ECO:0007669"/>
    <property type="project" value="RHEA"/>
</dbReference>
<dbReference type="Gene3D" id="1.10.10.10">
    <property type="entry name" value="Winged helix-like DNA-binding domain superfamily/Winged helix DNA-binding domain"/>
    <property type="match status" value="1"/>
</dbReference>
<feature type="binding site" evidence="9">
    <location>
        <begin position="113"/>
        <end position="115"/>
    </location>
    <ligand>
        <name>ATP</name>
        <dbReference type="ChEBI" id="CHEBI:30616"/>
    </ligand>
</feature>
<evidence type="ECO:0000256" key="9">
    <source>
        <dbReference type="HAMAP-Rule" id="MF_00016"/>
    </source>
</evidence>
<dbReference type="STRING" id="29554.MCAN360_0050"/>
<comment type="function">
    <text evidence="9">The RuvA-RuvB-RuvC complex processes Holliday junction (HJ) DNA during genetic recombination and DNA repair, while the RuvA-RuvB complex plays an important role in the rescue of blocked DNA replication forks via replication fork reversal (RFR). RuvA specifically binds to HJ cruciform DNA, conferring on it an open structure. The RuvB hexamer acts as an ATP-dependent pump, pulling dsDNA into and through the RuvAB complex. RuvB forms 2 homohexamers on either side of HJ DNA bound by 1 or 2 RuvA tetramers; 4 subunits per hexamer contact DNA at a time. Coordinated motions by a converter formed by DNA-disengaged RuvB subunits stimulates ATP hydrolysis and nucleotide exchange. Immobilization of the converter enables RuvB to convert the ATP-contained energy into a lever motion, pulling 2 nucleotides of DNA out of the RuvA tetramer per ATP hydrolyzed, thus driving DNA branch migration. The RuvB motors rotate together with the DNA substrate, which together with the progressing nucleotide cycle form the mechanistic basis for DNA recombination by continuous HJ branch migration. Branch migration allows RuvC to scan DNA until it finds its consensus sequence, where it cleaves and resolves cruciform DNA.</text>
</comment>
<evidence type="ECO:0000256" key="5">
    <source>
        <dbReference type="ARBA" id="ARBA00022840"/>
    </source>
</evidence>
<dbReference type="SUPFAM" id="SSF46785">
    <property type="entry name" value="Winged helix' DNA-binding domain"/>
    <property type="match status" value="1"/>
</dbReference>
<feature type="binding site" evidence="9">
    <location>
        <position position="47"/>
    </location>
    <ligand>
        <name>ATP</name>
        <dbReference type="ChEBI" id="CHEBI:30616"/>
    </ligand>
</feature>
<dbReference type="PANTHER" id="PTHR42848:SF1">
    <property type="entry name" value="HOLLIDAY JUNCTION BRANCH MIGRATION COMPLEX SUBUNIT RUVB"/>
    <property type="match status" value="1"/>
</dbReference>
<dbReference type="Proteomes" id="UP000031641">
    <property type="component" value="Chromosome"/>
</dbReference>
<dbReference type="Pfam" id="PF05491">
    <property type="entry name" value="WHD_RuvB"/>
    <property type="match status" value="1"/>
</dbReference>
<comment type="caution">
    <text evidence="9">Lacks conserved residue(s) required for the propagation of feature annotation.</text>
</comment>
<keyword evidence="5 9" id="KW-0067">ATP-binding</keyword>
<gene>
    <name evidence="9 11" type="primary">ruvB</name>
    <name evidence="11" type="ORF">MCAN360_0050</name>
</gene>
<protein>
    <recommendedName>
        <fullName evidence="9">Holliday junction branch migration complex subunit RuvB</fullName>
        <ecNumber evidence="9">3.6.4.-</ecNumber>
    </recommendedName>
</protein>
<dbReference type="InterPro" id="IPR008824">
    <property type="entry name" value="RuvB-like_N"/>
</dbReference>
<dbReference type="GO" id="GO:0006281">
    <property type="term" value="P:DNA repair"/>
    <property type="evidence" value="ECO:0007669"/>
    <property type="project" value="UniProtKB-UniRule"/>
</dbReference>
<dbReference type="Pfam" id="PF17864">
    <property type="entry name" value="AAA_lid_4"/>
    <property type="match status" value="1"/>
</dbReference>
<dbReference type="Gene3D" id="1.10.8.60">
    <property type="match status" value="1"/>
</dbReference>
<dbReference type="InterPro" id="IPR004605">
    <property type="entry name" value="DNA_helicase_Holl-junc_RuvB"/>
</dbReference>
<evidence type="ECO:0000259" key="10">
    <source>
        <dbReference type="SMART" id="SM00382"/>
    </source>
</evidence>
<name>A0A077L6A1_9BACT</name>
<feature type="binding site" evidence="9">
    <location>
        <position position="50"/>
    </location>
    <ligand>
        <name>ATP</name>
        <dbReference type="ChEBI" id="CHEBI:30616"/>
    </ligand>
</feature>
<keyword evidence="6 9" id="KW-0238">DNA-binding</keyword>
<reference evidence="12" key="1">
    <citation type="journal article" date="2014" name="Genome Announc.">
        <title>Complete Genome Sequence of Mycoplasma canadense Strain HAZ 360_1 from Bovine Mastitic Milk in Japan.</title>
        <authorList>
            <person name="Hata E."/>
        </authorList>
    </citation>
    <scope>NUCLEOTIDE SEQUENCE [LARGE SCALE GENOMIC DNA]</scope>
    <source>
        <strain evidence="12">HAZ360_1</strain>
    </source>
</reference>
<dbReference type="InterPro" id="IPR036390">
    <property type="entry name" value="WH_DNA-bd_sf"/>
</dbReference>
<dbReference type="InterPro" id="IPR003593">
    <property type="entry name" value="AAA+_ATPase"/>
</dbReference>
<feature type="domain" description="AAA+ ATPase" evidence="10">
    <location>
        <begin position="36"/>
        <end position="167"/>
    </location>
</feature>
<dbReference type="HAMAP" id="MF_00016">
    <property type="entry name" value="DNA_HJ_migration_RuvB"/>
    <property type="match status" value="1"/>
</dbReference>
<dbReference type="AlphaFoldDB" id="A0A077L6A1"/>
<keyword evidence="11" id="KW-0347">Helicase</keyword>
<dbReference type="EMBL" id="AP014631">
    <property type="protein sequence ID" value="BAP39346.1"/>
    <property type="molecule type" value="Genomic_DNA"/>
</dbReference>
<dbReference type="Gene3D" id="3.40.50.300">
    <property type="entry name" value="P-loop containing nucleotide triphosphate hydrolases"/>
    <property type="match status" value="1"/>
</dbReference>
<dbReference type="RefSeq" id="WP_045433159.1">
    <property type="nucleotide sequence ID" value="NZ_AP014631.1"/>
</dbReference>
<comment type="similarity">
    <text evidence="9">Belongs to the RuvB family.</text>
</comment>
<keyword evidence="1 9" id="KW-0963">Cytoplasm</keyword>
<dbReference type="GO" id="GO:0048476">
    <property type="term" value="C:Holliday junction resolvase complex"/>
    <property type="evidence" value="ECO:0007669"/>
    <property type="project" value="UniProtKB-UniRule"/>
</dbReference>
<dbReference type="GO" id="GO:0006310">
    <property type="term" value="P:DNA recombination"/>
    <property type="evidence" value="ECO:0007669"/>
    <property type="project" value="UniProtKB-UniRule"/>
</dbReference>
<dbReference type="InterPro" id="IPR027417">
    <property type="entry name" value="P-loop_NTPase"/>
</dbReference>
<dbReference type="EC" id="3.6.4.-" evidence="9"/>
<feature type="binding site" evidence="9">
    <location>
        <position position="295"/>
    </location>
    <ligand>
        <name>DNA</name>
        <dbReference type="ChEBI" id="CHEBI:16991"/>
    </ligand>
</feature>
<dbReference type="OrthoDB" id="9804478at2"/>
<keyword evidence="12" id="KW-1185">Reference proteome</keyword>
<feature type="binding site" evidence="9">
    <location>
        <position position="51"/>
    </location>
    <ligand>
        <name>Mg(2+)</name>
        <dbReference type="ChEBI" id="CHEBI:18420"/>
    </ligand>
</feature>
<feature type="binding site" evidence="9">
    <location>
        <position position="203"/>
    </location>
    <ligand>
        <name>ATP</name>
        <dbReference type="ChEBI" id="CHEBI:30616"/>
    </ligand>
</feature>
<proteinExistence type="inferred from homology"/>
<dbReference type="HOGENOM" id="CLU_055599_1_0_14"/>
<dbReference type="GO" id="GO:0000400">
    <property type="term" value="F:four-way junction DNA binding"/>
    <property type="evidence" value="ECO:0007669"/>
    <property type="project" value="UniProtKB-UniRule"/>
</dbReference>
<keyword evidence="4 9" id="KW-0378">Hydrolase</keyword>
<organism evidence="11 12">
    <name type="scientific">Metamycoplasma canadense</name>
    <dbReference type="NCBI Taxonomy" id="29554"/>
    <lineage>
        <taxon>Bacteria</taxon>
        <taxon>Bacillati</taxon>
        <taxon>Mycoplasmatota</taxon>
        <taxon>Mycoplasmoidales</taxon>
        <taxon>Metamycoplasmataceae</taxon>
        <taxon>Metamycoplasma</taxon>
    </lineage>
</organism>
<sequence>MNQEFRVNNFDNFIGQNKITSTLKVMINSSQKQSKPIDHILFYGPPGLGKTTLAQIIANETKANIIYVQGPLIQKKSDILTLFSSLNENDILFIDEIHGINKSVEELLYSAIEDYVIDLPVGVEGDMKIMRLNLKKFSLIGATTKFSLISNPLKDRFGYIGKLLPYNLDEIKKIIFNSSIRNNIKINDDAIEEIAKNCRFTPRIANNLLKRVNDFAIFKNIDVIDKKIISESFKFLDVYPGGLSSLQIEYLNILKNVFKNKSASLDTIASILKDDKLTIINDLEPSLLLKKYIEKTPRGRKITNDGIEYLKTINK</sequence>
<feature type="binding site" evidence="9">
    <location>
        <position position="51"/>
    </location>
    <ligand>
        <name>ATP</name>
        <dbReference type="ChEBI" id="CHEBI:30616"/>
    </ligand>
</feature>
<feature type="region of interest" description="Head domain (RuvB-H)" evidence="9">
    <location>
        <begin position="240"/>
        <end position="315"/>
    </location>
</feature>
<dbReference type="SUPFAM" id="SSF52540">
    <property type="entry name" value="P-loop containing nucleoside triphosphate hydrolases"/>
    <property type="match status" value="1"/>
</dbReference>
<keyword evidence="7 9" id="KW-0233">DNA recombination</keyword>
<dbReference type="KEGG" id="mcan:MCAN360_0050"/>
<keyword evidence="2 9" id="KW-0547">Nucleotide-binding</keyword>
<evidence type="ECO:0000313" key="11">
    <source>
        <dbReference type="EMBL" id="BAP39346.1"/>
    </source>
</evidence>
<evidence type="ECO:0000256" key="8">
    <source>
        <dbReference type="ARBA" id="ARBA00023204"/>
    </source>
</evidence>
<comment type="catalytic activity">
    <reaction evidence="9">
        <text>ATP + H2O = ADP + phosphate + H(+)</text>
        <dbReference type="Rhea" id="RHEA:13065"/>
        <dbReference type="ChEBI" id="CHEBI:15377"/>
        <dbReference type="ChEBI" id="CHEBI:15378"/>
        <dbReference type="ChEBI" id="CHEBI:30616"/>
        <dbReference type="ChEBI" id="CHEBI:43474"/>
        <dbReference type="ChEBI" id="CHEBI:456216"/>
    </reaction>
</comment>
<dbReference type="InterPro" id="IPR008823">
    <property type="entry name" value="RuvB_wg_C"/>
</dbReference>
<dbReference type="PANTHER" id="PTHR42848">
    <property type="match status" value="1"/>
</dbReference>
<evidence type="ECO:0000256" key="1">
    <source>
        <dbReference type="ARBA" id="ARBA00022490"/>
    </source>
</evidence>